<reference evidence="1" key="2">
    <citation type="journal article" date="1995" name="J. Bacteriol.">
        <title>Integration of heterologous DNA into the genome of Paracoccus denitrificans is mediated by a family of IS1248-related elements and a second type of integrative recombination event.</title>
        <authorList>
            <person name="Van Spanning R.J."/>
            <person name="Reijnders W.N."/>
            <person name="Stouthamer A.H."/>
        </authorList>
    </citation>
    <scope>NUCLEOTIDE SEQUENCE</scope>
</reference>
<sequence length="69" mass="8047">MAERKTFGHLSYRVATRRQSLSLPNMISMRLRRLYRRLSYLTGVLRCFRPGMQARIPLSCKASRNQSAS</sequence>
<organism evidence="1">
    <name type="scientific">Paracoccus denitrificans</name>
    <dbReference type="NCBI Taxonomy" id="266"/>
    <lineage>
        <taxon>Bacteria</taxon>
        <taxon>Pseudomonadati</taxon>
        <taxon>Pseudomonadota</taxon>
        <taxon>Alphaproteobacteria</taxon>
        <taxon>Rhodobacterales</taxon>
        <taxon>Paracoccaceae</taxon>
        <taxon>Paracoccus</taxon>
    </lineage>
</organism>
<dbReference type="AlphaFoldDB" id="Q57325"/>
<proteinExistence type="predicted"/>
<dbReference type="EMBL" id="U08856">
    <property type="protein sequence ID" value="AAA82150.1"/>
    <property type="molecule type" value="Genomic_DNA"/>
</dbReference>
<evidence type="ECO:0000313" key="2">
    <source>
        <dbReference type="EMBL" id="AAC43511.1"/>
    </source>
</evidence>
<reference evidence="1" key="1">
    <citation type="submission" date="1994-04" db="EMBL/GenBank/DDBJ databases">
        <authorList>
            <person name="Van Spanning R.J.M."/>
        </authorList>
    </citation>
    <scope>NUCLEOTIDE SEQUENCE</scope>
</reference>
<evidence type="ECO:0000313" key="1">
    <source>
        <dbReference type="EMBL" id="AAA82150.1"/>
    </source>
</evidence>
<name>Q57325_PARDE</name>
<reference evidence="2" key="3">
    <citation type="journal article" date="1995" name="Plasmid">
        <title>Isolation and characterization of a novel insertion sequence element, IS1248, in Paracoccus denitrificans.</title>
        <authorList>
            <person name="van Spanning R.J.M."/>
            <person name="de Boer A.P.N."/>
            <person name="Slotboom D.J."/>
            <person name="Reijnders W.N.M."/>
            <person name="Stouthamer A.H."/>
        </authorList>
    </citation>
    <scope>NUCLEOTIDE SEQUENCE</scope>
</reference>
<protein>
    <submittedName>
        <fullName evidence="1">Uncharacterized protein</fullName>
    </submittedName>
</protein>
<accession>Q57325</accession>
<dbReference type="EMBL" id="U08864">
    <property type="protein sequence ID" value="AAC43511.1"/>
    <property type="molecule type" value="Genomic_DNA"/>
</dbReference>